<accession>A0A6A6II27</accession>
<organism evidence="2 3">
    <name type="scientific">Trematosphaeria pertusa</name>
    <dbReference type="NCBI Taxonomy" id="390896"/>
    <lineage>
        <taxon>Eukaryota</taxon>
        <taxon>Fungi</taxon>
        <taxon>Dikarya</taxon>
        <taxon>Ascomycota</taxon>
        <taxon>Pezizomycotina</taxon>
        <taxon>Dothideomycetes</taxon>
        <taxon>Pleosporomycetidae</taxon>
        <taxon>Pleosporales</taxon>
        <taxon>Massarineae</taxon>
        <taxon>Trematosphaeriaceae</taxon>
        <taxon>Trematosphaeria</taxon>
    </lineage>
</organism>
<dbReference type="GeneID" id="54588201"/>
<dbReference type="EMBL" id="ML987194">
    <property type="protein sequence ID" value="KAF2249859.1"/>
    <property type="molecule type" value="Genomic_DNA"/>
</dbReference>
<evidence type="ECO:0000313" key="2">
    <source>
        <dbReference type="EMBL" id="KAF2249859.1"/>
    </source>
</evidence>
<dbReference type="AlphaFoldDB" id="A0A6A6II27"/>
<feature type="region of interest" description="Disordered" evidence="1">
    <location>
        <begin position="127"/>
        <end position="172"/>
    </location>
</feature>
<evidence type="ECO:0000313" key="3">
    <source>
        <dbReference type="Proteomes" id="UP000800094"/>
    </source>
</evidence>
<feature type="compositionally biased region" description="Polar residues" evidence="1">
    <location>
        <begin position="141"/>
        <end position="154"/>
    </location>
</feature>
<sequence length="267" mass="28690">MGTVVDGFPRGFYGPGQLLFVDVRVGNILVDLVSGCGPGRSRGLGGRFPRSRCFRRAGAMSLSKSNTFPGNHFPKSKTFPDCSPALNRSTSLCPGSSSPVIMNTYATARPAEGSRIRQLMQWLRGFSSTQAPNKPQKGPASPTTRIKSSNTASTMKRLPTTPPSRAFPSSTAEARAYSWRKKMIGEGAPSSRPKNNLFRSSGCHQSATRAMFCASKSLAADLAFIYHDSQDIRMACLSVASVVILGTRQECQSQGVVVTGRWVSSSI</sequence>
<evidence type="ECO:0000256" key="1">
    <source>
        <dbReference type="SAM" id="MobiDB-lite"/>
    </source>
</evidence>
<dbReference type="Proteomes" id="UP000800094">
    <property type="component" value="Unassembled WGS sequence"/>
</dbReference>
<keyword evidence="3" id="KW-1185">Reference proteome</keyword>
<proteinExistence type="predicted"/>
<name>A0A6A6II27_9PLEO</name>
<protein>
    <submittedName>
        <fullName evidence="2">Uncharacterized protein</fullName>
    </submittedName>
</protein>
<dbReference type="RefSeq" id="XP_033684863.1">
    <property type="nucleotide sequence ID" value="XM_033834871.1"/>
</dbReference>
<gene>
    <name evidence="2" type="ORF">BU26DRAFT_593304</name>
</gene>
<reference evidence="2" key="1">
    <citation type="journal article" date="2020" name="Stud. Mycol.">
        <title>101 Dothideomycetes genomes: a test case for predicting lifestyles and emergence of pathogens.</title>
        <authorList>
            <person name="Haridas S."/>
            <person name="Albert R."/>
            <person name="Binder M."/>
            <person name="Bloem J."/>
            <person name="Labutti K."/>
            <person name="Salamov A."/>
            <person name="Andreopoulos B."/>
            <person name="Baker S."/>
            <person name="Barry K."/>
            <person name="Bills G."/>
            <person name="Bluhm B."/>
            <person name="Cannon C."/>
            <person name="Castanera R."/>
            <person name="Culley D."/>
            <person name="Daum C."/>
            <person name="Ezra D."/>
            <person name="Gonzalez J."/>
            <person name="Henrissat B."/>
            <person name="Kuo A."/>
            <person name="Liang C."/>
            <person name="Lipzen A."/>
            <person name="Lutzoni F."/>
            <person name="Magnuson J."/>
            <person name="Mondo S."/>
            <person name="Nolan M."/>
            <person name="Ohm R."/>
            <person name="Pangilinan J."/>
            <person name="Park H.-J."/>
            <person name="Ramirez L."/>
            <person name="Alfaro M."/>
            <person name="Sun H."/>
            <person name="Tritt A."/>
            <person name="Yoshinaga Y."/>
            <person name="Zwiers L.-H."/>
            <person name="Turgeon B."/>
            <person name="Goodwin S."/>
            <person name="Spatafora J."/>
            <person name="Crous P."/>
            <person name="Grigoriev I."/>
        </authorList>
    </citation>
    <scope>NUCLEOTIDE SEQUENCE</scope>
    <source>
        <strain evidence="2">CBS 122368</strain>
    </source>
</reference>